<keyword evidence="1" id="KW-0966">Cell projection</keyword>
<sequence>MPSARSRSPRRSDPLRAQLDLTPSTFDRVVELTRGTRFRTATVRKIAAVALAALGVVLFFRGDPATDTVAAVVSSRDLTPGQVIADSDVEIREIDSKQLPEGVVSDTDLVVGRTVAGPIRSGETVTDVRVLSPRLAGLSVGTDDARIVPVRLADAAVADMLRSGDVVDVLTVGPDTSRTDTSRPDTPNESIADQAPQILAAGAVVALVTTSESTRNQQEQVILLALPTPAANVVAAASLSNAITVTFR</sequence>
<proteinExistence type="predicted"/>
<evidence type="ECO:0000313" key="1">
    <source>
        <dbReference type="EMBL" id="MBH5146177.1"/>
    </source>
</evidence>
<name>A0A1F2PY59_RHOER</name>
<dbReference type="PANTHER" id="PTHR36307">
    <property type="entry name" value="FLAGELLA BASAL BODY P-RING FORMATION PROTEIN FLGA"/>
    <property type="match status" value="1"/>
</dbReference>
<keyword evidence="2" id="KW-1185">Reference proteome</keyword>
<comment type="caution">
    <text evidence="1">The sequence shown here is derived from an EMBL/GenBank/DDBJ whole genome shotgun (WGS) entry which is preliminary data.</text>
</comment>
<dbReference type="Proteomes" id="UP000627573">
    <property type="component" value="Unassembled WGS sequence"/>
</dbReference>
<dbReference type="Pfam" id="PF08666">
    <property type="entry name" value="SAF"/>
    <property type="match status" value="1"/>
</dbReference>
<protein>
    <submittedName>
        <fullName evidence="1">Flagella basal body P-ring formation protein FlgA</fullName>
    </submittedName>
</protein>
<dbReference type="PANTHER" id="PTHR36307:SF1">
    <property type="entry name" value="FLAGELLA BASAL BODY P-RING FORMATION PROTEIN FLGA"/>
    <property type="match status" value="1"/>
</dbReference>
<accession>A0A1F2PY59</accession>
<evidence type="ECO:0000313" key="2">
    <source>
        <dbReference type="Proteomes" id="UP000627573"/>
    </source>
</evidence>
<dbReference type="RefSeq" id="WP_047888475.1">
    <property type="nucleotide sequence ID" value="NZ_JAECSB010000085.1"/>
</dbReference>
<dbReference type="AlphaFoldDB" id="A0A1F2PY59"/>
<dbReference type="SMART" id="SM00858">
    <property type="entry name" value="SAF"/>
    <property type="match status" value="1"/>
</dbReference>
<dbReference type="InterPro" id="IPR013974">
    <property type="entry name" value="SAF"/>
</dbReference>
<dbReference type="InterPro" id="IPR039246">
    <property type="entry name" value="Flagellar_FlgA"/>
</dbReference>
<dbReference type="EMBL" id="JAECSB010000085">
    <property type="protein sequence ID" value="MBH5146177.1"/>
    <property type="molecule type" value="Genomic_DNA"/>
</dbReference>
<keyword evidence="1" id="KW-0282">Flagellum</keyword>
<gene>
    <name evidence="1" type="ORF">I3517_26590</name>
</gene>
<keyword evidence="1" id="KW-0969">Cilium</keyword>
<dbReference type="Gene3D" id="3.90.1210.10">
    <property type="entry name" value="Antifreeze-like/N-acetylneuraminic acid synthase C-terminal domain"/>
    <property type="match status" value="1"/>
</dbReference>
<dbReference type="CDD" id="cd11614">
    <property type="entry name" value="SAF_CpaB_FlgA_like"/>
    <property type="match status" value="1"/>
</dbReference>
<organism evidence="1 2">
    <name type="scientific">Rhodococcus erythropolis</name>
    <name type="common">Arthrobacter picolinophilus</name>
    <dbReference type="NCBI Taxonomy" id="1833"/>
    <lineage>
        <taxon>Bacteria</taxon>
        <taxon>Bacillati</taxon>
        <taxon>Actinomycetota</taxon>
        <taxon>Actinomycetes</taxon>
        <taxon>Mycobacteriales</taxon>
        <taxon>Nocardiaceae</taxon>
        <taxon>Rhodococcus</taxon>
        <taxon>Rhodococcus erythropolis group</taxon>
    </lineage>
</organism>
<reference evidence="1 2" key="1">
    <citation type="submission" date="2020-12" db="EMBL/GenBank/DDBJ databases">
        <title>Draft genome sequence of furan degrading bacterial strain FUR100.</title>
        <authorList>
            <person name="Woiski C."/>
        </authorList>
    </citation>
    <scope>NUCLEOTIDE SEQUENCE [LARGE SCALE GENOMIC DNA]</scope>
    <source>
        <strain evidence="1 2">FUR100</strain>
    </source>
</reference>
<dbReference type="GO" id="GO:0044780">
    <property type="term" value="P:bacterial-type flagellum assembly"/>
    <property type="evidence" value="ECO:0007669"/>
    <property type="project" value="InterPro"/>
</dbReference>